<comment type="caution">
    <text evidence="1">The sequence shown here is derived from an EMBL/GenBank/DDBJ whole genome shotgun (WGS) entry which is preliminary data.</text>
</comment>
<organism evidence="1 2">
    <name type="scientific">Domibacillus antri</name>
    <dbReference type="NCBI Taxonomy" id="1714264"/>
    <lineage>
        <taxon>Bacteria</taxon>
        <taxon>Bacillati</taxon>
        <taxon>Bacillota</taxon>
        <taxon>Bacilli</taxon>
        <taxon>Bacillales</taxon>
        <taxon>Bacillaceae</taxon>
        <taxon>Domibacillus</taxon>
    </lineage>
</organism>
<keyword evidence="2" id="KW-1185">Reference proteome</keyword>
<dbReference type="EMBL" id="MSDU01000028">
    <property type="protein sequence ID" value="OLN21886.1"/>
    <property type="molecule type" value="Genomic_DNA"/>
</dbReference>
<proteinExistence type="predicted"/>
<evidence type="ECO:0000313" key="2">
    <source>
        <dbReference type="Proteomes" id="UP000185568"/>
    </source>
</evidence>
<dbReference type="RefSeq" id="WP_075399047.1">
    <property type="nucleotide sequence ID" value="NZ_MSDU01000028.1"/>
</dbReference>
<name>A0A1Q8Q3F7_9BACI</name>
<dbReference type="OrthoDB" id="2942008at2"/>
<dbReference type="Proteomes" id="UP000185568">
    <property type="component" value="Unassembled WGS sequence"/>
</dbReference>
<gene>
    <name evidence="1" type="ORF">BTO30_12365</name>
</gene>
<dbReference type="STRING" id="1714264.BTO30_12365"/>
<sequence>MEKRYYYITPDDWETAERNNLNRSTVRSRVNTYGWDIDRAVTTPANPIKRYAFTKEEKELMDKNGLKLNTVYCRIRRGWDRREAVTTPAMSLEQAGKIARKVNCTRFTEEQLIVMEQNGTPYNTAFNRVAKLGWSVEEAISTPVMSRDAALKRAWAESPFRNTNDVLFKPLGARSP</sequence>
<reference evidence="1 2" key="1">
    <citation type="submission" date="2016-12" db="EMBL/GenBank/DDBJ databases">
        <title>Domibacillus antri genome sequencing.</title>
        <authorList>
            <person name="Verma A."/>
            <person name="Krishnamurthi S."/>
        </authorList>
    </citation>
    <scope>NUCLEOTIDE SEQUENCE [LARGE SCALE GENOMIC DNA]</scope>
    <source>
        <strain evidence="1 2">XD80</strain>
    </source>
</reference>
<dbReference type="AlphaFoldDB" id="A0A1Q8Q3F7"/>
<protein>
    <submittedName>
        <fullName evidence="1">Uncharacterized protein</fullName>
    </submittedName>
</protein>
<evidence type="ECO:0000313" key="1">
    <source>
        <dbReference type="EMBL" id="OLN21886.1"/>
    </source>
</evidence>
<accession>A0A1Q8Q3F7</accession>